<sequence length="221" mass="24415">MTSLVGLYVQQNRLSGPLGELLSSSMAWKIETMNFDLEGPVPRSGSCLNLSRISLAGNKDLCGRILGLDCRIKRFNKLYFLNAWGLAGVAVGCMIVTLSTALALRKWIMRDSGQGDAEKIEERKLNSFTDQNLYFLSSSSRLKEPLSINIAMFEQPLLKTTLIKKGQTADVLDPTVLSADSKPMMLQVLQIAAVCMSDNPANRPTMLKVLKFLKGIRDELV</sequence>
<keyword evidence="3" id="KW-1185">Reference proteome</keyword>
<comment type="caution">
    <text evidence="2">The sequence shown here is derived from an EMBL/GenBank/DDBJ whole genome shotgun (WGS) entry which is preliminary data.</text>
</comment>
<organism evidence="2 3">
    <name type="scientific">Salix udensis</name>
    <dbReference type="NCBI Taxonomy" id="889485"/>
    <lineage>
        <taxon>Eukaryota</taxon>
        <taxon>Viridiplantae</taxon>
        <taxon>Streptophyta</taxon>
        <taxon>Embryophyta</taxon>
        <taxon>Tracheophyta</taxon>
        <taxon>Spermatophyta</taxon>
        <taxon>Magnoliopsida</taxon>
        <taxon>eudicotyledons</taxon>
        <taxon>Gunneridae</taxon>
        <taxon>Pentapetalae</taxon>
        <taxon>rosids</taxon>
        <taxon>fabids</taxon>
        <taxon>Malpighiales</taxon>
        <taxon>Salicaceae</taxon>
        <taxon>Saliceae</taxon>
        <taxon>Salix</taxon>
    </lineage>
</organism>
<keyword evidence="1" id="KW-0472">Membrane</keyword>
<feature type="transmembrane region" description="Helical" evidence="1">
    <location>
        <begin position="83"/>
        <end position="104"/>
    </location>
</feature>
<evidence type="ECO:0000256" key="1">
    <source>
        <dbReference type="SAM" id="Phobius"/>
    </source>
</evidence>
<proteinExistence type="predicted"/>
<reference evidence="2 3" key="1">
    <citation type="journal article" date="2023" name="Int. J. Mol. Sci.">
        <title>De Novo Assembly and Annotation of 11 Diverse Shrub Willow (Salix) Genomes Reveals Novel Gene Organization in Sex-Linked Regions.</title>
        <authorList>
            <person name="Hyden B."/>
            <person name="Feng K."/>
            <person name="Yates T.B."/>
            <person name="Jawdy S."/>
            <person name="Cereghino C."/>
            <person name="Smart L.B."/>
            <person name="Muchero W."/>
        </authorList>
    </citation>
    <scope>NUCLEOTIDE SEQUENCE [LARGE SCALE GENOMIC DNA]</scope>
    <source>
        <tissue evidence="2">Shoot tip</tissue>
    </source>
</reference>
<dbReference type="Gene3D" id="1.10.510.10">
    <property type="entry name" value="Transferase(Phosphotransferase) domain 1"/>
    <property type="match status" value="1"/>
</dbReference>
<dbReference type="Proteomes" id="UP001162972">
    <property type="component" value="Chromosome 12"/>
</dbReference>
<dbReference type="AlphaFoldDB" id="A0AAD6K6D6"/>
<protein>
    <submittedName>
        <fullName evidence="2">Uncharacterized protein</fullName>
    </submittedName>
</protein>
<keyword evidence="1" id="KW-1133">Transmembrane helix</keyword>
<evidence type="ECO:0000313" key="3">
    <source>
        <dbReference type="Proteomes" id="UP001162972"/>
    </source>
</evidence>
<keyword evidence="1" id="KW-0812">Transmembrane</keyword>
<dbReference type="PANTHER" id="PTHR48007:SF76">
    <property type="entry name" value="OS03G0145102 PROTEIN"/>
    <property type="match status" value="1"/>
</dbReference>
<dbReference type="EMBL" id="JAPFFJ010000010">
    <property type="protein sequence ID" value="KAJ6417699.1"/>
    <property type="molecule type" value="Genomic_DNA"/>
</dbReference>
<dbReference type="PANTHER" id="PTHR48007">
    <property type="entry name" value="LEUCINE-RICH REPEAT RECEPTOR-LIKE PROTEIN KINASE PXC1"/>
    <property type="match status" value="1"/>
</dbReference>
<evidence type="ECO:0000313" key="2">
    <source>
        <dbReference type="EMBL" id="KAJ6417699.1"/>
    </source>
</evidence>
<name>A0AAD6K6D6_9ROSI</name>
<gene>
    <name evidence="2" type="ORF">OIU84_001138</name>
</gene>
<dbReference type="InterPro" id="IPR046959">
    <property type="entry name" value="PRK1-6/SRF4-like"/>
</dbReference>
<accession>A0AAD6K6D6</accession>